<keyword evidence="1" id="KW-0378">Hydrolase</keyword>
<reference evidence="4 5" key="1">
    <citation type="submission" date="2020-01" db="EMBL/GenBank/DDBJ databases">
        <authorList>
            <person name="Lee S.D."/>
        </authorList>
    </citation>
    <scope>NUCLEOTIDE SEQUENCE [LARGE SCALE GENOMIC DNA]</scope>
    <source>
        <strain evidence="4 5">SAP-35</strain>
    </source>
</reference>
<name>A0ABX0FQT9_9BURK</name>
<dbReference type="RefSeq" id="WP_166106713.1">
    <property type="nucleotide sequence ID" value="NZ_JAADJT010000010.1"/>
</dbReference>
<dbReference type="PROSITE" id="PS51257">
    <property type="entry name" value="PROKAR_LIPOPROTEIN"/>
    <property type="match status" value="1"/>
</dbReference>
<protein>
    <recommendedName>
        <fullName evidence="3">Gylcosyl hydrolase 115 C-terminal domain-containing protein</fullName>
    </recommendedName>
</protein>
<feature type="chain" id="PRO_5046363985" description="Gylcosyl hydrolase 115 C-terminal domain-containing protein" evidence="2">
    <location>
        <begin position="26"/>
        <end position="852"/>
    </location>
</feature>
<comment type="caution">
    <text evidence="4">The sequence shown here is derived from an EMBL/GenBank/DDBJ whole genome shotgun (WGS) entry which is preliminary data.</text>
</comment>
<dbReference type="Gene3D" id="3.30.379.10">
    <property type="entry name" value="Chitobiase/beta-hexosaminidase domain 2-like"/>
    <property type="match status" value="1"/>
</dbReference>
<dbReference type="EMBL" id="JAADJT010000010">
    <property type="protein sequence ID" value="NGZ86879.1"/>
    <property type="molecule type" value="Genomic_DNA"/>
</dbReference>
<proteinExistence type="predicted"/>
<dbReference type="Gene3D" id="1.20.58.2150">
    <property type="match status" value="1"/>
</dbReference>
<dbReference type="PANTHER" id="PTHR37842:SF2">
    <property type="entry name" value="GYLCOSYL HYDROLASE 115 C-TERMINAL DOMAIN-CONTAINING PROTEIN"/>
    <property type="match status" value="1"/>
</dbReference>
<keyword evidence="5" id="KW-1185">Reference proteome</keyword>
<organism evidence="4 5">
    <name type="scientific">Duganella aceris</name>
    <dbReference type="NCBI Taxonomy" id="2703883"/>
    <lineage>
        <taxon>Bacteria</taxon>
        <taxon>Pseudomonadati</taxon>
        <taxon>Pseudomonadota</taxon>
        <taxon>Betaproteobacteria</taxon>
        <taxon>Burkholderiales</taxon>
        <taxon>Oxalobacteraceae</taxon>
        <taxon>Telluria group</taxon>
        <taxon>Duganella</taxon>
    </lineage>
</organism>
<keyword evidence="2" id="KW-0732">Signal</keyword>
<evidence type="ECO:0000259" key="3">
    <source>
        <dbReference type="Pfam" id="PF17829"/>
    </source>
</evidence>
<dbReference type="InterPro" id="IPR029018">
    <property type="entry name" value="Hex-like_dom2"/>
</dbReference>
<dbReference type="InterPro" id="IPR042301">
    <property type="entry name" value="GH115_sf"/>
</dbReference>
<sequence>MKKLKPLIQTTLAAALLAACGASLAAPLPLLARDGAPSVLAEQQETIQIAAALLRRDLAAVTGLPSSAVDKVDDCAQVCFVLGRHDSALMAGIAKAAGVDLAWLQDQWERYERVGVALPGKAGKTLVLIAGSDARGTAYGAIDVTREIGVSAWEWWADAPPPIQPGVAIDGARIRSAAPTVQYRGIFLNDEDWGLQPWAARHDPSGDIGPATYARIFELMLRLKANLIWPAMHDSTTPFYQMAGNAAVARQYGIVVGTSHAEPMMRNNVREWDHQRRGDFNFFTNRAALVDYWAERVEQVKQYENLYSVGIRGVHDSAMEGAGSIAEARDAVQEVIDTERRLLSKALGKPAERIPQALTLYKEVLDIYQAGLKVPDDITLVWPDDNYGYLHQLSTPAEARRGGGTGLYYHLSYWGRPHDYLWLGTTHPELVRDQLQRAVATGTRKVWVVNVGDIKPIEYLTQYFLDAAFDATQLRRPAQDHLAHWLATQFGAAHAAPIAEVMRDYYDLAWERRPEFMGFSQVEPITPVRQSAYLAGGGEEAERRLRRYEALARRARDLGAALPSHLREAYFQLVLYPVQSSANLNLRILKLDLAAQYAREGRPIASLYASQAAEAQRAIDRDTAQYNAMGRGKWTGMMDAAPRRLPVFAAPLMPGYEQTARTASPLVDPAPMSRQGESIPLARGAADQRVDEQQHIVALPAAKGIAAKGWSLLPGLGSYGASMRADLDLPSRGLEQADAAPVLSYAFSTATSGAAQLIFVGLPVHALTSANKVRMAYSLDGGAPQLLDFATHGRSDEWKTNVLSNTAVRRVALPALKPGAHALRVFALDPGVVLDRIEIKFDGAPAYYGKPL</sequence>
<dbReference type="PANTHER" id="PTHR37842">
    <property type="match status" value="1"/>
</dbReference>
<dbReference type="Pfam" id="PF15979">
    <property type="entry name" value="Glyco_hydro_115"/>
    <property type="match status" value="1"/>
</dbReference>
<evidence type="ECO:0000313" key="5">
    <source>
        <dbReference type="Proteomes" id="UP000666369"/>
    </source>
</evidence>
<feature type="domain" description="Gylcosyl hydrolase 115 C-terminal" evidence="3">
    <location>
        <begin position="692"/>
        <end position="846"/>
    </location>
</feature>
<dbReference type="Proteomes" id="UP000666369">
    <property type="component" value="Unassembled WGS sequence"/>
</dbReference>
<evidence type="ECO:0000313" key="4">
    <source>
        <dbReference type="EMBL" id="NGZ86879.1"/>
    </source>
</evidence>
<dbReference type="InterPro" id="IPR041437">
    <property type="entry name" value="GH115_C"/>
</dbReference>
<accession>A0ABX0FQT9</accession>
<dbReference type="InterPro" id="IPR031924">
    <property type="entry name" value="GH115"/>
</dbReference>
<reference evidence="5" key="2">
    <citation type="submission" date="2023-07" db="EMBL/GenBank/DDBJ databases">
        <title>Duganella aceri sp. nov., isolated from tree sap.</title>
        <authorList>
            <person name="Kim I.S."/>
        </authorList>
    </citation>
    <scope>NUCLEOTIDE SEQUENCE [LARGE SCALE GENOMIC DNA]</scope>
    <source>
        <strain evidence="5">SAP-35</strain>
    </source>
</reference>
<evidence type="ECO:0000256" key="2">
    <source>
        <dbReference type="SAM" id="SignalP"/>
    </source>
</evidence>
<dbReference type="Pfam" id="PF17829">
    <property type="entry name" value="GH115_C"/>
    <property type="match status" value="1"/>
</dbReference>
<evidence type="ECO:0000256" key="1">
    <source>
        <dbReference type="ARBA" id="ARBA00022801"/>
    </source>
</evidence>
<dbReference type="Gene3D" id="3.20.20.520">
    <property type="entry name" value="Glycosyl hydrolase family 115"/>
    <property type="match status" value="1"/>
</dbReference>
<dbReference type="Gene3D" id="2.60.120.1620">
    <property type="match status" value="1"/>
</dbReference>
<feature type="signal peptide" evidence="2">
    <location>
        <begin position="1"/>
        <end position="25"/>
    </location>
</feature>
<gene>
    <name evidence="4" type="ORF">GW587_21765</name>
</gene>